<dbReference type="HAMAP" id="MF_00634">
    <property type="entry name" value="UPF0235"/>
    <property type="match status" value="1"/>
</dbReference>
<gene>
    <name evidence="2" type="ORF">HYALB_00001274</name>
</gene>
<dbReference type="PANTHER" id="PTHR13420:SF7">
    <property type="entry name" value="UPF0235 PROTEIN C15ORF40"/>
    <property type="match status" value="1"/>
</dbReference>
<sequence length="121" mass="13396">MTRPAILHIPPVPKSLLRVGKLHLRCHIKPKTHTTRQGILSISPSLISVCVSAAAREGEANAAVREVFSKIFHCPKSDVEIVRGLKSREKTIAICGVDVEGDEERYISALYKKLEDTIVKK</sequence>
<keyword evidence="3" id="KW-1185">Reference proteome</keyword>
<name>A0A9N9PYI9_9HELO</name>
<evidence type="ECO:0000256" key="1">
    <source>
        <dbReference type="ARBA" id="ARBA00010364"/>
    </source>
</evidence>
<accession>A0A9N9PYI9</accession>
<dbReference type="AlphaFoldDB" id="A0A9N9PYI9"/>
<dbReference type="SMART" id="SM01152">
    <property type="entry name" value="DUF167"/>
    <property type="match status" value="1"/>
</dbReference>
<dbReference type="InterPro" id="IPR036591">
    <property type="entry name" value="YggU-like_sf"/>
</dbReference>
<dbReference type="Gene3D" id="3.30.1200.10">
    <property type="entry name" value="YggU-like"/>
    <property type="match status" value="1"/>
</dbReference>
<evidence type="ECO:0008006" key="4">
    <source>
        <dbReference type="Google" id="ProtNLM"/>
    </source>
</evidence>
<dbReference type="PANTHER" id="PTHR13420">
    <property type="entry name" value="UPF0235 PROTEIN C15ORF40"/>
    <property type="match status" value="1"/>
</dbReference>
<organism evidence="2 3">
    <name type="scientific">Hymenoscyphus albidus</name>
    <dbReference type="NCBI Taxonomy" id="595503"/>
    <lineage>
        <taxon>Eukaryota</taxon>
        <taxon>Fungi</taxon>
        <taxon>Dikarya</taxon>
        <taxon>Ascomycota</taxon>
        <taxon>Pezizomycotina</taxon>
        <taxon>Leotiomycetes</taxon>
        <taxon>Helotiales</taxon>
        <taxon>Helotiaceae</taxon>
        <taxon>Hymenoscyphus</taxon>
    </lineage>
</organism>
<dbReference type="NCBIfam" id="TIGR00251">
    <property type="entry name" value="DUF167 family protein"/>
    <property type="match status" value="1"/>
</dbReference>
<reference evidence="2" key="1">
    <citation type="submission" date="2021-07" db="EMBL/GenBank/DDBJ databases">
        <authorList>
            <person name="Durling M."/>
        </authorList>
    </citation>
    <scope>NUCLEOTIDE SEQUENCE</scope>
</reference>
<protein>
    <recommendedName>
        <fullName evidence="4">YggU-like protein</fullName>
    </recommendedName>
</protein>
<evidence type="ECO:0000313" key="2">
    <source>
        <dbReference type="EMBL" id="CAG8972855.1"/>
    </source>
</evidence>
<comment type="caution">
    <text evidence="2">The sequence shown here is derived from an EMBL/GenBank/DDBJ whole genome shotgun (WGS) entry which is preliminary data.</text>
</comment>
<dbReference type="SUPFAM" id="SSF69786">
    <property type="entry name" value="YggU-like"/>
    <property type="match status" value="1"/>
</dbReference>
<dbReference type="GO" id="GO:0005737">
    <property type="term" value="C:cytoplasm"/>
    <property type="evidence" value="ECO:0007669"/>
    <property type="project" value="TreeGrafter"/>
</dbReference>
<evidence type="ECO:0000313" key="3">
    <source>
        <dbReference type="Proteomes" id="UP000701801"/>
    </source>
</evidence>
<dbReference type="OrthoDB" id="244097at2759"/>
<comment type="similarity">
    <text evidence="1">Belongs to the UPF0235 family.</text>
</comment>
<dbReference type="Proteomes" id="UP000701801">
    <property type="component" value="Unassembled WGS sequence"/>
</dbReference>
<dbReference type="Pfam" id="PF02594">
    <property type="entry name" value="DUF167"/>
    <property type="match status" value="1"/>
</dbReference>
<dbReference type="InterPro" id="IPR003746">
    <property type="entry name" value="DUF167"/>
</dbReference>
<proteinExistence type="inferred from homology"/>
<dbReference type="EMBL" id="CAJVRM010000057">
    <property type="protein sequence ID" value="CAG8972855.1"/>
    <property type="molecule type" value="Genomic_DNA"/>
</dbReference>